<keyword evidence="9" id="KW-0472">Membrane</keyword>
<evidence type="ECO:0000256" key="3">
    <source>
        <dbReference type="ARBA" id="ARBA00007357"/>
    </source>
</evidence>
<keyword evidence="13" id="KW-1185">Reference proteome</keyword>
<evidence type="ECO:0000256" key="7">
    <source>
        <dbReference type="ARBA" id="ARBA00022833"/>
    </source>
</evidence>
<evidence type="ECO:0000256" key="6">
    <source>
        <dbReference type="ARBA" id="ARBA00022801"/>
    </source>
</evidence>
<evidence type="ECO:0000256" key="9">
    <source>
        <dbReference type="SAM" id="Phobius"/>
    </source>
</evidence>
<proteinExistence type="inferred from homology"/>
<evidence type="ECO:0000259" key="11">
    <source>
        <dbReference type="Pfam" id="PF05649"/>
    </source>
</evidence>
<evidence type="ECO:0008006" key="14">
    <source>
        <dbReference type="Google" id="ProtNLM"/>
    </source>
</evidence>
<keyword evidence="9" id="KW-0812">Transmembrane</keyword>
<dbReference type="PANTHER" id="PTHR11733:SF237">
    <property type="entry name" value="NEPRILYSIN-LIKE 4"/>
    <property type="match status" value="1"/>
</dbReference>
<dbReference type="Proteomes" id="UP001642540">
    <property type="component" value="Unassembled WGS sequence"/>
</dbReference>
<accession>A0ABP1PWQ7</accession>
<dbReference type="InterPro" id="IPR024079">
    <property type="entry name" value="MetalloPept_cat_dom_sf"/>
</dbReference>
<feature type="domain" description="Peptidase M13 N-terminal" evidence="11">
    <location>
        <begin position="158"/>
        <end position="576"/>
    </location>
</feature>
<evidence type="ECO:0000313" key="13">
    <source>
        <dbReference type="Proteomes" id="UP001642540"/>
    </source>
</evidence>
<reference evidence="12 13" key="1">
    <citation type="submission" date="2024-08" db="EMBL/GenBank/DDBJ databases">
        <authorList>
            <person name="Cucini C."/>
            <person name="Frati F."/>
        </authorList>
    </citation>
    <scope>NUCLEOTIDE SEQUENCE [LARGE SCALE GENOMIC DNA]</scope>
</reference>
<evidence type="ECO:0000256" key="8">
    <source>
        <dbReference type="ARBA" id="ARBA00023049"/>
    </source>
</evidence>
<keyword evidence="5" id="KW-0479">Metal-binding</keyword>
<dbReference type="EMBL" id="CAXLJM020000007">
    <property type="protein sequence ID" value="CAL8073610.1"/>
    <property type="molecule type" value="Genomic_DNA"/>
</dbReference>
<evidence type="ECO:0000259" key="10">
    <source>
        <dbReference type="Pfam" id="PF01431"/>
    </source>
</evidence>
<dbReference type="SUPFAM" id="SSF55486">
    <property type="entry name" value="Metalloproteases ('zincins'), catalytic domain"/>
    <property type="match status" value="1"/>
</dbReference>
<comment type="cofactor">
    <cofactor evidence="1">
        <name>Zn(2+)</name>
        <dbReference type="ChEBI" id="CHEBI:29105"/>
    </cofactor>
</comment>
<keyword evidence="8" id="KW-0482">Metalloprotease</keyword>
<dbReference type="Pfam" id="PF01431">
    <property type="entry name" value="Peptidase_M13"/>
    <property type="match status" value="1"/>
</dbReference>
<dbReference type="PRINTS" id="PR00786">
    <property type="entry name" value="NEPRILYSIN"/>
</dbReference>
<dbReference type="Gene3D" id="3.40.390.10">
    <property type="entry name" value="Collagenase (Catalytic Domain)"/>
    <property type="match status" value="1"/>
</dbReference>
<name>A0ABP1PWQ7_9HEXA</name>
<dbReference type="InterPro" id="IPR000718">
    <property type="entry name" value="Peptidase_M13"/>
</dbReference>
<dbReference type="PANTHER" id="PTHR11733">
    <property type="entry name" value="ZINC METALLOPROTEASE FAMILY M13 NEPRILYSIN-RELATED"/>
    <property type="match status" value="1"/>
</dbReference>
<evidence type="ECO:0000313" key="12">
    <source>
        <dbReference type="EMBL" id="CAL8073610.1"/>
    </source>
</evidence>
<comment type="caution">
    <text evidence="12">The sequence shown here is derived from an EMBL/GenBank/DDBJ whole genome shotgun (WGS) entry which is preliminary data.</text>
</comment>
<feature type="domain" description="Peptidase M13 C-terminal" evidence="10">
    <location>
        <begin position="641"/>
        <end position="787"/>
    </location>
</feature>
<comment type="subcellular location">
    <subcellularLocation>
        <location evidence="2">Cell membrane</location>
        <topology evidence="2">Single-pass type II membrane protein</topology>
    </subcellularLocation>
</comment>
<keyword evidence="9" id="KW-1133">Transmembrane helix</keyword>
<dbReference type="Gene3D" id="1.10.1380.10">
    <property type="entry name" value="Neutral endopeptidase , domain2"/>
    <property type="match status" value="1"/>
</dbReference>
<feature type="transmembrane region" description="Helical" evidence="9">
    <location>
        <begin position="52"/>
        <end position="77"/>
    </location>
</feature>
<keyword evidence="7" id="KW-0862">Zinc</keyword>
<protein>
    <recommendedName>
        <fullName evidence="14">Endothelin-converting enzyme 1</fullName>
    </recommendedName>
</protein>
<dbReference type="InterPro" id="IPR008753">
    <property type="entry name" value="Peptidase_M13_N"/>
</dbReference>
<dbReference type="CDD" id="cd08662">
    <property type="entry name" value="M13"/>
    <property type="match status" value="1"/>
</dbReference>
<keyword evidence="4" id="KW-0645">Protease</keyword>
<gene>
    <name evidence="12" type="ORF">ODALV1_LOCUS2655</name>
</gene>
<evidence type="ECO:0000256" key="1">
    <source>
        <dbReference type="ARBA" id="ARBA00001947"/>
    </source>
</evidence>
<comment type="similarity">
    <text evidence="3">Belongs to the peptidase M13 family.</text>
</comment>
<keyword evidence="6" id="KW-0378">Hydrolase</keyword>
<dbReference type="Pfam" id="PF05649">
    <property type="entry name" value="Peptidase_M13_N"/>
    <property type="match status" value="1"/>
</dbReference>
<evidence type="ECO:0000256" key="2">
    <source>
        <dbReference type="ARBA" id="ARBA00004401"/>
    </source>
</evidence>
<dbReference type="InterPro" id="IPR042089">
    <property type="entry name" value="Peptidase_M13_dom_2"/>
</dbReference>
<evidence type="ECO:0000256" key="5">
    <source>
        <dbReference type="ARBA" id="ARBA00022723"/>
    </source>
</evidence>
<dbReference type="PROSITE" id="PS51885">
    <property type="entry name" value="NEPRILYSIN"/>
    <property type="match status" value="1"/>
</dbReference>
<evidence type="ECO:0000256" key="4">
    <source>
        <dbReference type="ARBA" id="ARBA00022670"/>
    </source>
</evidence>
<dbReference type="InterPro" id="IPR018497">
    <property type="entry name" value="Peptidase_M13_C"/>
</dbReference>
<sequence length="788" mass="90596">MMMMEREVSGEDEVLSSSSIHHHLNQSSGVEEGASTRGVVVRQPKPFVNRRLLLILGIFVIIVLAAILISLVCHWLFSMLRHGHPYLKYNYERMTSLQPKLIGKVRGLWDMVNRSVHEGDARDYLRNLSRTDRSTCYSALCVHTALNVLESMDFSVDPCEDFYSFTCGGWMRRNPPELPSSVTDHFAKINDRVIIATQRIIAKNVSTSTRSPNDSNKGLRLAKSFYYQCTDIEQLERDGLDPILNILETHGGWPLLNGYAPNDTWTQRWSFNWIKVVAILQRLSIPTLLSIEIKQDTAKPQSNALFVVEPMFFLSKEYLITPEKSIRLLTAYKQFIVDVAHELLRWKAQKLPGLVVQNLRLEDMAENIITLEVGLAKLVTPERTIANIETYWEVQQLQDETDKQWTNSNPQNKLIWKDFLDLVFEGSEVNITTHEKILIHDLPYVHGLVKLLDKTPTETVANYILWRLMVKFTTGSTKTLRKIHAKFYQDLYGEQKLMDRNSTCSMVINTKFAIAVGAEFVKDSFESSLKREVETLAANVKVRMEELLGRQSFIPHILQLAIRRKLASIKLCVGYPRSFSNSTYVADFYEDLVILENATYIEKYMSITTWLFLKSLPVLRHPFDTECWGGNYWSFIGEAYAYYDTARNSINLPVGLLQSPFYYQRPTVPSYLNYGGIGTIIGHELTHSLNIEGWIRVKLVKELETLWECLISSYSETDIPELEGKSKVDGYRTRSENFADHFGLASAFWAYQQHINSIKTPIYEEEHNLPGLELFSNAQMFFVSFSNV</sequence>
<organism evidence="12 13">
    <name type="scientific">Orchesella dallaii</name>
    <dbReference type="NCBI Taxonomy" id="48710"/>
    <lineage>
        <taxon>Eukaryota</taxon>
        <taxon>Metazoa</taxon>
        <taxon>Ecdysozoa</taxon>
        <taxon>Arthropoda</taxon>
        <taxon>Hexapoda</taxon>
        <taxon>Collembola</taxon>
        <taxon>Entomobryomorpha</taxon>
        <taxon>Entomobryoidea</taxon>
        <taxon>Orchesellidae</taxon>
        <taxon>Orchesellinae</taxon>
        <taxon>Orchesella</taxon>
    </lineage>
</organism>